<dbReference type="Proteomes" id="UP000190065">
    <property type="component" value="Unassembled WGS sequence"/>
</dbReference>
<evidence type="ECO:0000313" key="2">
    <source>
        <dbReference type="EMBL" id="SJZ53598.1"/>
    </source>
</evidence>
<feature type="transmembrane region" description="Helical" evidence="1">
    <location>
        <begin position="64"/>
        <end position="86"/>
    </location>
</feature>
<keyword evidence="1" id="KW-1133">Transmembrane helix</keyword>
<feature type="transmembrane region" description="Helical" evidence="1">
    <location>
        <begin position="32"/>
        <end position="52"/>
    </location>
</feature>
<sequence>METFYIFAIAHLTLLVVYFILFRHVALKKRLLALYPLDIGLVITIINDIAFHPSLENLANMEPLHYAIMQALLMQASSYAGAYCFLKRWDAQAIVVLFIGFASSIYLVICTLSNL</sequence>
<evidence type="ECO:0000256" key="1">
    <source>
        <dbReference type="SAM" id="Phobius"/>
    </source>
</evidence>
<evidence type="ECO:0000313" key="3">
    <source>
        <dbReference type="Proteomes" id="UP000190065"/>
    </source>
</evidence>
<keyword evidence="1" id="KW-0472">Membrane</keyword>
<keyword evidence="1" id="KW-0812">Transmembrane</keyword>
<gene>
    <name evidence="2" type="ORF">SAMN02745202_00424</name>
</gene>
<feature type="transmembrane region" description="Helical" evidence="1">
    <location>
        <begin position="6"/>
        <end position="25"/>
    </location>
</feature>
<dbReference type="RefSeq" id="WP_025069877.1">
    <property type="nucleotide sequence ID" value="NZ_FUXK01000003.1"/>
</dbReference>
<organism evidence="2 3">
    <name type="scientific">Segatella oulorum</name>
    <dbReference type="NCBI Taxonomy" id="28136"/>
    <lineage>
        <taxon>Bacteria</taxon>
        <taxon>Pseudomonadati</taxon>
        <taxon>Bacteroidota</taxon>
        <taxon>Bacteroidia</taxon>
        <taxon>Bacteroidales</taxon>
        <taxon>Prevotellaceae</taxon>
        <taxon>Segatella</taxon>
    </lineage>
</organism>
<proteinExistence type="predicted"/>
<dbReference type="EMBL" id="FUXK01000003">
    <property type="protein sequence ID" value="SJZ53598.1"/>
    <property type="molecule type" value="Genomic_DNA"/>
</dbReference>
<dbReference type="STRING" id="28136.SAMN02745202_00424"/>
<accession>A0A1T4LG90</accession>
<feature type="transmembrane region" description="Helical" evidence="1">
    <location>
        <begin position="93"/>
        <end position="114"/>
    </location>
</feature>
<protein>
    <submittedName>
        <fullName evidence="2">Uncharacterized protein</fullName>
    </submittedName>
</protein>
<name>A0A1T4LG90_9BACT</name>
<dbReference type="AlphaFoldDB" id="A0A1T4LG90"/>
<reference evidence="2 3" key="1">
    <citation type="submission" date="2017-02" db="EMBL/GenBank/DDBJ databases">
        <authorList>
            <person name="Peterson S.W."/>
        </authorList>
    </citation>
    <scope>NUCLEOTIDE SEQUENCE [LARGE SCALE GENOMIC DNA]</scope>
    <source>
        <strain evidence="2 3">ATCC 43324</strain>
    </source>
</reference>